<reference evidence="2 3" key="1">
    <citation type="submission" date="2019-03" db="EMBL/GenBank/DDBJ databases">
        <title>First draft genome of Liparis tanakae, snailfish: a comprehensive survey of snailfish specific genes.</title>
        <authorList>
            <person name="Kim W."/>
            <person name="Song I."/>
            <person name="Jeong J.-H."/>
            <person name="Kim D."/>
            <person name="Kim S."/>
            <person name="Ryu S."/>
            <person name="Song J.Y."/>
            <person name="Lee S.K."/>
        </authorList>
    </citation>
    <scope>NUCLEOTIDE SEQUENCE [LARGE SCALE GENOMIC DNA]</scope>
    <source>
        <tissue evidence="2">Muscle</tissue>
    </source>
</reference>
<comment type="caution">
    <text evidence="2">The sequence shown here is derived from an EMBL/GenBank/DDBJ whole genome shotgun (WGS) entry which is preliminary data.</text>
</comment>
<feature type="region of interest" description="Disordered" evidence="1">
    <location>
        <begin position="1"/>
        <end position="74"/>
    </location>
</feature>
<sequence>MAKSRLHHSTKCRERQEGERESKETSRVKKESRGDIRASSRCRRVETGGRRGRPVLDQQGPSNRHPTRANLVVH</sequence>
<dbReference type="AlphaFoldDB" id="A0A4Z2HBM3"/>
<name>A0A4Z2HBM3_9TELE</name>
<evidence type="ECO:0000313" key="3">
    <source>
        <dbReference type="Proteomes" id="UP000314294"/>
    </source>
</evidence>
<feature type="compositionally biased region" description="Basic and acidic residues" evidence="1">
    <location>
        <begin position="11"/>
        <end position="49"/>
    </location>
</feature>
<proteinExistence type="predicted"/>
<evidence type="ECO:0000313" key="2">
    <source>
        <dbReference type="EMBL" id="TNN62403.1"/>
    </source>
</evidence>
<feature type="compositionally biased region" description="Basic residues" evidence="1">
    <location>
        <begin position="1"/>
        <end position="10"/>
    </location>
</feature>
<protein>
    <submittedName>
        <fullName evidence="2">Uncharacterized protein</fullName>
    </submittedName>
</protein>
<dbReference type="EMBL" id="SRLO01000294">
    <property type="protein sequence ID" value="TNN62403.1"/>
    <property type="molecule type" value="Genomic_DNA"/>
</dbReference>
<organism evidence="2 3">
    <name type="scientific">Liparis tanakae</name>
    <name type="common">Tanaka's snailfish</name>
    <dbReference type="NCBI Taxonomy" id="230148"/>
    <lineage>
        <taxon>Eukaryota</taxon>
        <taxon>Metazoa</taxon>
        <taxon>Chordata</taxon>
        <taxon>Craniata</taxon>
        <taxon>Vertebrata</taxon>
        <taxon>Euteleostomi</taxon>
        <taxon>Actinopterygii</taxon>
        <taxon>Neopterygii</taxon>
        <taxon>Teleostei</taxon>
        <taxon>Neoteleostei</taxon>
        <taxon>Acanthomorphata</taxon>
        <taxon>Eupercaria</taxon>
        <taxon>Perciformes</taxon>
        <taxon>Cottioidei</taxon>
        <taxon>Cottales</taxon>
        <taxon>Liparidae</taxon>
        <taxon>Liparis</taxon>
    </lineage>
</organism>
<gene>
    <name evidence="2" type="ORF">EYF80_027414</name>
</gene>
<dbReference type="Proteomes" id="UP000314294">
    <property type="component" value="Unassembled WGS sequence"/>
</dbReference>
<accession>A0A4Z2HBM3</accession>
<evidence type="ECO:0000256" key="1">
    <source>
        <dbReference type="SAM" id="MobiDB-lite"/>
    </source>
</evidence>
<keyword evidence="3" id="KW-1185">Reference proteome</keyword>